<proteinExistence type="predicted"/>
<gene>
    <name evidence="2" type="ORF">EDD58_1145</name>
</gene>
<organism evidence="2 3">
    <name type="scientific">Hazenella coriacea</name>
    <dbReference type="NCBI Taxonomy" id="1179467"/>
    <lineage>
        <taxon>Bacteria</taxon>
        <taxon>Bacillati</taxon>
        <taxon>Bacillota</taxon>
        <taxon>Bacilli</taxon>
        <taxon>Bacillales</taxon>
        <taxon>Thermoactinomycetaceae</taxon>
        <taxon>Hazenella</taxon>
    </lineage>
</organism>
<evidence type="ECO:0000313" key="2">
    <source>
        <dbReference type="EMBL" id="TCS92214.1"/>
    </source>
</evidence>
<keyword evidence="3" id="KW-1185">Reference proteome</keyword>
<dbReference type="RefSeq" id="WP_131926817.1">
    <property type="nucleotide sequence ID" value="NZ_SMAG01000014.1"/>
</dbReference>
<dbReference type="Proteomes" id="UP000294937">
    <property type="component" value="Unassembled WGS sequence"/>
</dbReference>
<keyword evidence="1" id="KW-0175">Coiled coil</keyword>
<dbReference type="AlphaFoldDB" id="A0A4R3L1G5"/>
<sequence length="326" mass="37721">MEMLRVPEVTERLKQNGIEVTDQVLRKWLREGDLKGIRASKKEGWKVSGDELERFISEKNPLYREVKRLKEENARLVGEIQQLKNELERLKSSPSTLASTPKPQKEKVARELRREEVHQIYINSMDVTSIPTDLYQGGAHAVFENAYKKLESLVFGENDVTDLYKPKTHKTRPYQCPGTGKNFGTPEKVILCLGGWLIEREIKSQKKKMTIRGNGIIEITKDEAMDIFSLATKKVKNVEIRRSMLSEYMGLLFPPSLFEKYETYQEASLTDLYDQESKKYICPMTHKKCRTSTLAAESLMKAILGKYKKVIEVVSDDDDDFYKYMD</sequence>
<protein>
    <recommendedName>
        <fullName evidence="4">Helix-turn-helix protein</fullName>
    </recommendedName>
</protein>
<evidence type="ECO:0008006" key="4">
    <source>
        <dbReference type="Google" id="ProtNLM"/>
    </source>
</evidence>
<name>A0A4R3L1G5_9BACL</name>
<dbReference type="EMBL" id="SMAG01000014">
    <property type="protein sequence ID" value="TCS92214.1"/>
    <property type="molecule type" value="Genomic_DNA"/>
</dbReference>
<dbReference type="OrthoDB" id="2967938at2"/>
<evidence type="ECO:0000313" key="3">
    <source>
        <dbReference type="Proteomes" id="UP000294937"/>
    </source>
</evidence>
<accession>A0A4R3L1G5</accession>
<evidence type="ECO:0000256" key="1">
    <source>
        <dbReference type="SAM" id="Coils"/>
    </source>
</evidence>
<reference evidence="2 3" key="1">
    <citation type="submission" date="2019-03" db="EMBL/GenBank/DDBJ databases">
        <title>Genomic Encyclopedia of Type Strains, Phase IV (KMG-IV): sequencing the most valuable type-strain genomes for metagenomic binning, comparative biology and taxonomic classification.</title>
        <authorList>
            <person name="Goeker M."/>
        </authorList>
    </citation>
    <scope>NUCLEOTIDE SEQUENCE [LARGE SCALE GENOMIC DNA]</scope>
    <source>
        <strain evidence="2 3">DSM 45707</strain>
    </source>
</reference>
<comment type="caution">
    <text evidence="2">The sequence shown here is derived from an EMBL/GenBank/DDBJ whole genome shotgun (WGS) entry which is preliminary data.</text>
</comment>
<feature type="coiled-coil region" evidence="1">
    <location>
        <begin position="66"/>
        <end position="93"/>
    </location>
</feature>